<evidence type="ECO:0000256" key="3">
    <source>
        <dbReference type="SAM" id="SignalP"/>
    </source>
</evidence>
<dbReference type="InterPro" id="IPR036056">
    <property type="entry name" value="Fibrinogen-like_C"/>
</dbReference>
<dbReference type="InterPro" id="IPR014716">
    <property type="entry name" value="Fibrinogen_a/b/g_C_1"/>
</dbReference>
<evidence type="ECO:0000256" key="1">
    <source>
        <dbReference type="ARBA" id="ARBA00023157"/>
    </source>
</evidence>
<proteinExistence type="predicted"/>
<keyword evidence="1" id="KW-1015">Disulfide bond</keyword>
<feature type="coiled-coil region" evidence="2">
    <location>
        <begin position="267"/>
        <end position="301"/>
    </location>
</feature>
<dbReference type="Gene3D" id="3.90.215.10">
    <property type="entry name" value="Gamma Fibrinogen, chain A, domain 1"/>
    <property type="match status" value="1"/>
</dbReference>
<dbReference type="InterPro" id="IPR020837">
    <property type="entry name" value="Fibrinogen_CS"/>
</dbReference>
<keyword evidence="6" id="KW-1185">Reference proteome</keyword>
<feature type="domain" description="Fibrinogen C-terminal" evidence="4">
    <location>
        <begin position="505"/>
        <end position="706"/>
    </location>
</feature>
<feature type="chain" id="PRO_5043329379" evidence="3">
    <location>
        <begin position="37"/>
        <end position="708"/>
    </location>
</feature>
<dbReference type="EMBL" id="JASPKY010000070">
    <property type="protein sequence ID" value="KAK9739867.1"/>
    <property type="molecule type" value="Genomic_DNA"/>
</dbReference>
<reference evidence="5 6" key="1">
    <citation type="journal article" date="2024" name="BMC Genomics">
        <title>De novo assembly and annotation of Popillia japonica's genome with initial clues to its potential as an invasive pest.</title>
        <authorList>
            <person name="Cucini C."/>
            <person name="Boschi S."/>
            <person name="Funari R."/>
            <person name="Cardaioli E."/>
            <person name="Iannotti N."/>
            <person name="Marturano G."/>
            <person name="Paoli F."/>
            <person name="Bruttini M."/>
            <person name="Carapelli A."/>
            <person name="Frati F."/>
            <person name="Nardi F."/>
        </authorList>
    </citation>
    <scope>NUCLEOTIDE SEQUENCE [LARGE SCALE GENOMIC DNA]</scope>
    <source>
        <strain evidence="5">DMR45628</strain>
    </source>
</reference>
<dbReference type="CDD" id="cd00087">
    <property type="entry name" value="FReD"/>
    <property type="match status" value="1"/>
</dbReference>
<accession>A0AAW1LX91</accession>
<dbReference type="PROSITE" id="PS00514">
    <property type="entry name" value="FIBRINOGEN_C_1"/>
    <property type="match status" value="1"/>
</dbReference>
<feature type="signal peptide" evidence="3">
    <location>
        <begin position="1"/>
        <end position="36"/>
    </location>
</feature>
<gene>
    <name evidence="5" type="ORF">QE152_g8665</name>
</gene>
<evidence type="ECO:0000256" key="2">
    <source>
        <dbReference type="SAM" id="Coils"/>
    </source>
</evidence>
<sequence>MPTVSKAPVCAPPTIEMAVNTRVLLLLSMLCCFAVANTTPIASATTDSDVEEQLKVLSKQVTALLERRREDLQIIEESMRKKLTKSQEFEDVREEMKNLRFDIEQMRTGGLHKIHKQHASQQDKNERLTLKWLSNGVSEIKTELAEVQATLNATVILQNHEQLDTDLSLLRTDVSNLNRELEIARNKNVKYEAELMAIREELNSVKDHSKATAVVCGKTKNQMKALQLEWNFNWNSLNEKRSAALPLPLENLNDHPSRHQRILRRHIVDLEKASKHLRHANEDLQTKILKLEEEVHILQNSVRIDEDRKEYDRITGNQVDHYLNTHKINEISGNDNADVKEKLIYIEEQQRANTENLMNMTLQLTNFDKLHMSMLELLENVESLENKVNKNFPEFRKEISKLEVQMTETTSKVSALKEDQSNIRASMKAIGVSVSNMKDKYDEEHKKLNYVMEDVDILKTSDTLQNSKLHNHILKAESQTVELNATKSTIHLVQELKTFEKEYKNIINKLPYDCNLVSGPGGVYLISPGEGEPIMAHCDDGWTMIQKREDGSVNFNRNWNDYSNGFGSATGEHWLGNRHLHALTRDNCTKLQINMRDIYGKYWQANYDDFRVADYTMGFKLVVDRYSGNASDALDYQNRMEFSTVDNDRDISNTHCASNYEGGWWFSHCQHANLNGRYNLGLTWFDSSRNEWIAVSHSEMKIKRRTVC</sequence>
<dbReference type="Pfam" id="PF00147">
    <property type="entry name" value="Fibrinogen_C"/>
    <property type="match status" value="1"/>
</dbReference>
<dbReference type="Proteomes" id="UP001458880">
    <property type="component" value="Unassembled WGS sequence"/>
</dbReference>
<dbReference type="AlphaFoldDB" id="A0AAW1LX91"/>
<evidence type="ECO:0000313" key="6">
    <source>
        <dbReference type="Proteomes" id="UP001458880"/>
    </source>
</evidence>
<organism evidence="5 6">
    <name type="scientific">Popillia japonica</name>
    <name type="common">Japanese beetle</name>
    <dbReference type="NCBI Taxonomy" id="7064"/>
    <lineage>
        <taxon>Eukaryota</taxon>
        <taxon>Metazoa</taxon>
        <taxon>Ecdysozoa</taxon>
        <taxon>Arthropoda</taxon>
        <taxon>Hexapoda</taxon>
        <taxon>Insecta</taxon>
        <taxon>Pterygota</taxon>
        <taxon>Neoptera</taxon>
        <taxon>Endopterygota</taxon>
        <taxon>Coleoptera</taxon>
        <taxon>Polyphaga</taxon>
        <taxon>Scarabaeiformia</taxon>
        <taxon>Scarabaeidae</taxon>
        <taxon>Rutelinae</taxon>
        <taxon>Popillia</taxon>
    </lineage>
</organism>
<keyword evidence="3" id="KW-0732">Signal</keyword>
<keyword evidence="2" id="KW-0175">Coiled coil</keyword>
<dbReference type="GO" id="GO:0005615">
    <property type="term" value="C:extracellular space"/>
    <property type="evidence" value="ECO:0007669"/>
    <property type="project" value="TreeGrafter"/>
</dbReference>
<dbReference type="PANTHER" id="PTHR19143:SF444">
    <property type="entry name" value="PROTEIN SCABROUS"/>
    <property type="match status" value="1"/>
</dbReference>
<dbReference type="PROSITE" id="PS51406">
    <property type="entry name" value="FIBRINOGEN_C_2"/>
    <property type="match status" value="1"/>
</dbReference>
<protein>
    <submittedName>
        <fullName evidence="5">Fibrinogen beta and gamma chains, C-terminal globular domain</fullName>
    </submittedName>
</protein>
<dbReference type="SUPFAM" id="SSF56496">
    <property type="entry name" value="Fibrinogen C-terminal domain-like"/>
    <property type="match status" value="1"/>
</dbReference>
<dbReference type="InterPro" id="IPR002181">
    <property type="entry name" value="Fibrinogen_a/b/g_C_dom"/>
</dbReference>
<evidence type="ECO:0000313" key="5">
    <source>
        <dbReference type="EMBL" id="KAK9739867.1"/>
    </source>
</evidence>
<evidence type="ECO:0000259" key="4">
    <source>
        <dbReference type="PROSITE" id="PS51406"/>
    </source>
</evidence>
<comment type="caution">
    <text evidence="5">The sequence shown here is derived from an EMBL/GenBank/DDBJ whole genome shotgun (WGS) entry which is preliminary data.</text>
</comment>
<feature type="coiled-coil region" evidence="2">
    <location>
        <begin position="367"/>
        <end position="419"/>
    </location>
</feature>
<dbReference type="PANTHER" id="PTHR19143">
    <property type="entry name" value="FIBRINOGEN/TENASCIN/ANGIOPOEITIN"/>
    <property type="match status" value="1"/>
</dbReference>
<feature type="coiled-coil region" evidence="2">
    <location>
        <begin position="160"/>
        <end position="208"/>
    </location>
</feature>
<dbReference type="SMART" id="SM00186">
    <property type="entry name" value="FBG"/>
    <property type="match status" value="1"/>
</dbReference>
<name>A0AAW1LX91_POPJA</name>
<dbReference type="InterPro" id="IPR050373">
    <property type="entry name" value="Fibrinogen_C-term_domain"/>
</dbReference>